<dbReference type="InterPro" id="IPR000587">
    <property type="entry name" value="Creatinase_N"/>
</dbReference>
<dbReference type="PANTHER" id="PTHR46112:SF3">
    <property type="entry name" value="AMINOPEPTIDASE YPDF"/>
    <property type="match status" value="1"/>
</dbReference>
<dbReference type="EMBL" id="CAFBNF010000226">
    <property type="protein sequence ID" value="CAB4956340.1"/>
    <property type="molecule type" value="Genomic_DNA"/>
</dbReference>
<dbReference type="Gene3D" id="3.40.350.10">
    <property type="entry name" value="Creatinase/prolidase N-terminal domain"/>
    <property type="match status" value="1"/>
</dbReference>
<dbReference type="InterPro" id="IPR036005">
    <property type="entry name" value="Creatinase/aminopeptidase-like"/>
</dbReference>
<evidence type="ECO:0000259" key="1">
    <source>
        <dbReference type="Pfam" id="PF00557"/>
    </source>
</evidence>
<dbReference type="PANTHER" id="PTHR46112">
    <property type="entry name" value="AMINOPEPTIDASE"/>
    <property type="match status" value="1"/>
</dbReference>
<dbReference type="SUPFAM" id="SSF53092">
    <property type="entry name" value="Creatinase/prolidase N-terminal domain"/>
    <property type="match status" value="1"/>
</dbReference>
<proteinExistence type="predicted"/>
<reference evidence="3" key="1">
    <citation type="submission" date="2020-05" db="EMBL/GenBank/DDBJ databases">
        <authorList>
            <person name="Chiriac C."/>
            <person name="Salcher M."/>
            <person name="Ghai R."/>
            <person name="Kavagutti S V."/>
        </authorList>
    </citation>
    <scope>NUCLEOTIDE SEQUENCE</scope>
</reference>
<dbReference type="InterPro" id="IPR050659">
    <property type="entry name" value="Peptidase_M24B"/>
</dbReference>
<dbReference type="InterPro" id="IPR029149">
    <property type="entry name" value="Creatin/AminoP/Spt16_N"/>
</dbReference>
<dbReference type="Pfam" id="PF00557">
    <property type="entry name" value="Peptidase_M24"/>
    <property type="match status" value="1"/>
</dbReference>
<feature type="domain" description="Creatinase N-terminal" evidence="2">
    <location>
        <begin position="12"/>
        <end position="143"/>
    </location>
</feature>
<dbReference type="Pfam" id="PF01321">
    <property type="entry name" value="Creatinase_N"/>
    <property type="match status" value="1"/>
</dbReference>
<evidence type="ECO:0000313" key="3">
    <source>
        <dbReference type="EMBL" id="CAB4956340.1"/>
    </source>
</evidence>
<feature type="domain" description="Peptidase M24" evidence="1">
    <location>
        <begin position="152"/>
        <end position="352"/>
    </location>
</feature>
<dbReference type="SUPFAM" id="SSF55920">
    <property type="entry name" value="Creatinase/aminopeptidase"/>
    <property type="match status" value="1"/>
</dbReference>
<dbReference type="InterPro" id="IPR000994">
    <property type="entry name" value="Pept_M24"/>
</dbReference>
<name>A0A6J7KJT8_9ZZZZ</name>
<dbReference type="AlphaFoldDB" id="A0A6J7KJT8"/>
<dbReference type="Gene3D" id="3.90.230.10">
    <property type="entry name" value="Creatinase/methionine aminopeptidase superfamily"/>
    <property type="match status" value="1"/>
</dbReference>
<accession>A0A6J7KJT8</accession>
<gene>
    <name evidence="3" type="ORF">UFOPK3773_01711</name>
</gene>
<sequence length="372" mass="39173">MSHTPAADLADRLARARQYAADLGIGALVVSPGPDLRYLIGYDAVPLERLTALVIPAHGDPLMVVPLLERPAALASPAGELGIDVLSWGETDDPYALVASTLPGVASVAVDNRMWAEKALRLRAAMPSVEQRLAGEVINHLRMRKTPSEVASLQRAGAAIDSVHASVTQWLRAGRTEREVGRDIADAILAAGHVSVDFVIVASGPNGASPHHEVSDRVIERGDAVVVDIGGTMPDGYCSDETRTYAVGTPSDEFLAAYEVLQRSQAAAVAHVRPGVACESIDAVARGILSDAGLGDLFIHRTGHGIGLETHEEPYIVSGNATLLEAGFAFSIEPGFYLAGVHGARIEDIVVCGDTGPILMNARPRELVMVGE</sequence>
<evidence type="ECO:0000259" key="2">
    <source>
        <dbReference type="Pfam" id="PF01321"/>
    </source>
</evidence>
<protein>
    <submittedName>
        <fullName evidence="3">Unannotated protein</fullName>
    </submittedName>
</protein>
<organism evidence="3">
    <name type="scientific">freshwater metagenome</name>
    <dbReference type="NCBI Taxonomy" id="449393"/>
    <lineage>
        <taxon>unclassified sequences</taxon>
        <taxon>metagenomes</taxon>
        <taxon>ecological metagenomes</taxon>
    </lineage>
</organism>